<dbReference type="RefSeq" id="WP_202854960.1">
    <property type="nucleotide sequence ID" value="NZ_JAEUGD010000014.1"/>
</dbReference>
<keyword evidence="3" id="KW-1185">Reference proteome</keyword>
<dbReference type="Proteomes" id="UP000614216">
    <property type="component" value="Unassembled WGS sequence"/>
</dbReference>
<sequence length="72" mass="7365">MSVNKIIGIVLIIGGIALSLFGINKISDSTKSISALGVEISASDNSSKNEGMLYLGFGVVVLIGGVVVIRKS</sequence>
<dbReference type="InterPro" id="IPR021521">
    <property type="entry name" value="DUF3185"/>
</dbReference>
<reference evidence="2" key="1">
    <citation type="submission" date="2021-01" db="EMBL/GenBank/DDBJ databases">
        <title>Fulvivirga kasyanovii gen. nov., sp nov., a novel member of the phylum Bacteroidetes isolated from seawater in a mussel farm.</title>
        <authorList>
            <person name="Zhao L.-H."/>
            <person name="Wang Z.-J."/>
        </authorList>
    </citation>
    <scope>NUCLEOTIDE SEQUENCE</scope>
    <source>
        <strain evidence="2">29W222</strain>
    </source>
</reference>
<evidence type="ECO:0000256" key="1">
    <source>
        <dbReference type="SAM" id="Phobius"/>
    </source>
</evidence>
<feature type="transmembrane region" description="Helical" evidence="1">
    <location>
        <begin position="6"/>
        <end position="23"/>
    </location>
</feature>
<dbReference type="EMBL" id="JAEUGD010000014">
    <property type="protein sequence ID" value="MBL6445414.1"/>
    <property type="molecule type" value="Genomic_DNA"/>
</dbReference>
<keyword evidence="1" id="KW-0472">Membrane</keyword>
<keyword evidence="1" id="KW-1133">Transmembrane helix</keyword>
<comment type="caution">
    <text evidence="2">The sequence shown here is derived from an EMBL/GenBank/DDBJ whole genome shotgun (WGS) entry which is preliminary data.</text>
</comment>
<evidence type="ECO:0000313" key="2">
    <source>
        <dbReference type="EMBL" id="MBL6445414.1"/>
    </source>
</evidence>
<proteinExistence type="predicted"/>
<organism evidence="2 3">
    <name type="scientific">Fulvivirga marina</name>
    <dbReference type="NCBI Taxonomy" id="2494733"/>
    <lineage>
        <taxon>Bacteria</taxon>
        <taxon>Pseudomonadati</taxon>
        <taxon>Bacteroidota</taxon>
        <taxon>Cytophagia</taxon>
        <taxon>Cytophagales</taxon>
        <taxon>Fulvivirgaceae</taxon>
        <taxon>Fulvivirga</taxon>
    </lineage>
</organism>
<gene>
    <name evidence="2" type="ORF">JMN32_03795</name>
</gene>
<dbReference type="Pfam" id="PF11381">
    <property type="entry name" value="DUF3185"/>
    <property type="match status" value="1"/>
</dbReference>
<dbReference type="AlphaFoldDB" id="A0A937KB40"/>
<accession>A0A937KB40</accession>
<feature type="transmembrane region" description="Helical" evidence="1">
    <location>
        <begin position="51"/>
        <end position="69"/>
    </location>
</feature>
<protein>
    <submittedName>
        <fullName evidence="2">DUF3185 family protein</fullName>
    </submittedName>
</protein>
<evidence type="ECO:0000313" key="3">
    <source>
        <dbReference type="Proteomes" id="UP000614216"/>
    </source>
</evidence>
<keyword evidence="1" id="KW-0812">Transmembrane</keyword>
<name>A0A937KB40_9BACT</name>